<feature type="region of interest" description="Disordered" evidence="1">
    <location>
        <begin position="103"/>
        <end position="159"/>
    </location>
</feature>
<feature type="compositionally biased region" description="Basic and acidic residues" evidence="1">
    <location>
        <begin position="114"/>
        <end position="123"/>
    </location>
</feature>
<keyword evidence="3" id="KW-1185">Reference proteome</keyword>
<evidence type="ECO:0000313" key="3">
    <source>
        <dbReference type="Proteomes" id="UP000198836"/>
    </source>
</evidence>
<dbReference type="EMBL" id="FOJM01000016">
    <property type="protein sequence ID" value="SFA56465.1"/>
    <property type="molecule type" value="Genomic_DNA"/>
</dbReference>
<sequence length="159" mass="19216">MEKAFEKETLMGALSNWSRQEHQFRELFSDGALRDRSFQRMKLDEYDRLYYKFQGKALPVDERAMMLMLRYERTRIRRQLYPGLLRRTVHRIAAAVKAAIARRREQRAAQFDPPDFRWPELHRPQPRNDPGQRHSKRNIPTLRHRPPRPQKNKSHGMKP</sequence>
<proteinExistence type="predicted"/>
<dbReference type="Proteomes" id="UP000198836">
    <property type="component" value="Unassembled WGS sequence"/>
</dbReference>
<dbReference type="AlphaFoldDB" id="A0A1I0TXK5"/>
<organism evidence="2 3">
    <name type="scientific">Pedobacter suwonensis</name>
    <dbReference type="NCBI Taxonomy" id="332999"/>
    <lineage>
        <taxon>Bacteria</taxon>
        <taxon>Pseudomonadati</taxon>
        <taxon>Bacteroidota</taxon>
        <taxon>Sphingobacteriia</taxon>
        <taxon>Sphingobacteriales</taxon>
        <taxon>Sphingobacteriaceae</taxon>
        <taxon>Pedobacter</taxon>
    </lineage>
</organism>
<dbReference type="RefSeq" id="WP_090986258.1">
    <property type="nucleotide sequence ID" value="NZ_FOJM01000016.1"/>
</dbReference>
<dbReference type="STRING" id="332999.SAMN04488511_11610"/>
<name>A0A1I0TXK5_9SPHI</name>
<evidence type="ECO:0000256" key="1">
    <source>
        <dbReference type="SAM" id="MobiDB-lite"/>
    </source>
</evidence>
<evidence type="ECO:0000313" key="2">
    <source>
        <dbReference type="EMBL" id="SFA56465.1"/>
    </source>
</evidence>
<protein>
    <submittedName>
        <fullName evidence="2">Uncharacterized protein</fullName>
    </submittedName>
</protein>
<accession>A0A1I0TXK5</accession>
<feature type="compositionally biased region" description="Basic residues" evidence="1">
    <location>
        <begin position="133"/>
        <end position="159"/>
    </location>
</feature>
<reference evidence="3" key="1">
    <citation type="submission" date="2016-10" db="EMBL/GenBank/DDBJ databases">
        <authorList>
            <person name="Varghese N."/>
            <person name="Submissions S."/>
        </authorList>
    </citation>
    <scope>NUCLEOTIDE SEQUENCE [LARGE SCALE GENOMIC DNA]</scope>
    <source>
        <strain evidence="3">DSM 18130</strain>
    </source>
</reference>
<gene>
    <name evidence="2" type="ORF">SAMN04488511_11610</name>
</gene>
<dbReference type="OrthoDB" id="9925305at2"/>